<dbReference type="PANTHER" id="PTHR31069">
    <property type="entry name" value="OLEATE-ACTIVATED TRANSCRIPTION FACTOR 1-RELATED"/>
    <property type="match status" value="1"/>
</dbReference>
<dbReference type="KEGG" id="dha:DEHA2E23672g"/>
<organism evidence="8 9">
    <name type="scientific">Debaryomyces hansenii (strain ATCC 36239 / CBS 767 / BCRC 21394 / JCM 1990 / NBRC 0083 / IGC 2968)</name>
    <name type="common">Yeast</name>
    <name type="synonym">Torulaspora hansenii</name>
    <dbReference type="NCBI Taxonomy" id="284592"/>
    <lineage>
        <taxon>Eukaryota</taxon>
        <taxon>Fungi</taxon>
        <taxon>Dikarya</taxon>
        <taxon>Ascomycota</taxon>
        <taxon>Saccharomycotina</taxon>
        <taxon>Pichiomycetes</taxon>
        <taxon>Debaryomycetaceae</taxon>
        <taxon>Debaryomyces</taxon>
    </lineage>
</organism>
<dbReference type="InterPro" id="IPR001138">
    <property type="entry name" value="Zn2Cys6_DnaBD"/>
</dbReference>
<sequence length="922" mass="105716">MSSRKRHRISVVCGFCKKRKVKCDKGNPCSTCIKYGNSECHYHIQGVDVVNNKVNDAEYIVQDELQILKAKIRNLEETLTTSNESYNEDSSIHNSSKNVLSQPSKSENGISCFGGYNPVASPDETINFYEGYTAVLDGEPVKRRNFGPLAWLSLIKVDPALTMLWSFIHSKKLQKSNSCMTEGNGSCSSPEKQFRERESNDAGVNDLTPYKDVPQSQVFAPKLIPSSSNTRNKINEKAMLLGLTFYDGGIDEELKLIEKIELVLPNKRIIWKLIERFFTHLYPFFAIIDESYFKSSITQLLGPESFDDEKISKLKVEKRLDFAYLGLLLIVLRLSYLSLFSNITTLNEAKLYSNDPSPQAQEFRYLLNNPIDIDVIDVAQLCLNQFDLLRKANMAIMQLALFTRLYHMYAPEDGDGSDGGDSQVFTGMLIQMAISMGLNRDPDNFPDQFNDEKTNNLGRKIWYLLLVNDMNNAMAMGYPMSTSIEIFDTKVPYYKNGNGNINDIELEKSVISSFGRIEAIYEPMSKVLKMILNVRGNIKLSKVTAALDNLEKSYMNEYCDLRNSLDNEILSKSDVVKKTLKMKIYFTCHFFRVSLFFHFYNYYERKNNYDLSFFYLKKIFLITVLDLMPFYNDILESNRLIFKNSTDLVITPSFESAIHKSIVVIIATLIKVQLTILDLELNYNHEERLLSDLDYNLHFKKLERLLDLLNKSSKVLLDYISRLSSRYYFSWRISKAQNFLMDTILSKEFYDKNIGTSKTTLLNFTSPMLDELINIFEDSLASIKEKKHMNRRRSRVEVPNSVPSFDNDTRNGSTDSASNYSDNSSNDFGTNDFIQNDQIDSIWLNMMSLKNENANTGNQFRSNQTDNISQEAGIGEFSSIPNYNNFGLDRNSSGNTGNGNYSAEFDDIFETFPIDELFKNLN</sequence>
<dbReference type="InterPro" id="IPR007219">
    <property type="entry name" value="XnlR_reg_dom"/>
</dbReference>
<keyword evidence="3" id="KW-0238">DNA-binding</keyword>
<dbReference type="VEuPathDB" id="FungiDB:DEHA2E23672g"/>
<dbReference type="PANTHER" id="PTHR31069:SF12">
    <property type="entry name" value="TRANSCRIPTION FACTOR DOMAIN-CONTAINING PROTEIN"/>
    <property type="match status" value="1"/>
</dbReference>
<dbReference type="STRING" id="284592.Q6BN91"/>
<keyword evidence="1" id="KW-0479">Metal-binding</keyword>
<keyword evidence="4" id="KW-0804">Transcription</keyword>
<reference evidence="8 9" key="1">
    <citation type="journal article" date="2004" name="Nature">
        <title>Genome evolution in yeasts.</title>
        <authorList>
            <consortium name="Genolevures"/>
            <person name="Dujon B."/>
            <person name="Sherman D."/>
            <person name="Fischer G."/>
            <person name="Durrens P."/>
            <person name="Casaregola S."/>
            <person name="Lafontaine I."/>
            <person name="de Montigny J."/>
            <person name="Marck C."/>
            <person name="Neuveglise C."/>
            <person name="Talla E."/>
            <person name="Goffard N."/>
            <person name="Frangeul L."/>
            <person name="Aigle M."/>
            <person name="Anthouard V."/>
            <person name="Babour A."/>
            <person name="Barbe V."/>
            <person name="Barnay S."/>
            <person name="Blanchin S."/>
            <person name="Beckerich J.M."/>
            <person name="Beyne E."/>
            <person name="Bleykasten C."/>
            <person name="Boisrame A."/>
            <person name="Boyer J."/>
            <person name="Cattolico L."/>
            <person name="Confanioleri F."/>
            <person name="de Daruvar A."/>
            <person name="Despons L."/>
            <person name="Fabre E."/>
            <person name="Fairhead C."/>
            <person name="Ferry-Dumazet H."/>
            <person name="Groppi A."/>
            <person name="Hantraye F."/>
            <person name="Hennequin C."/>
            <person name="Jauniaux N."/>
            <person name="Joyet P."/>
            <person name="Kachouri R."/>
            <person name="Kerrest A."/>
            <person name="Koszul R."/>
            <person name="Lemaire M."/>
            <person name="Lesur I."/>
            <person name="Ma L."/>
            <person name="Muller H."/>
            <person name="Nicaud J.M."/>
            <person name="Nikolski M."/>
            <person name="Oztas S."/>
            <person name="Ozier-Kalogeropoulos O."/>
            <person name="Pellenz S."/>
            <person name="Potier S."/>
            <person name="Richard G.F."/>
            <person name="Straub M.L."/>
            <person name="Suleau A."/>
            <person name="Swennene D."/>
            <person name="Tekaia F."/>
            <person name="Wesolowski-Louvel M."/>
            <person name="Westhof E."/>
            <person name="Wirth B."/>
            <person name="Zeniou-Meyer M."/>
            <person name="Zivanovic I."/>
            <person name="Bolotin-Fukuhara M."/>
            <person name="Thierry A."/>
            <person name="Bouchier C."/>
            <person name="Caudron B."/>
            <person name="Scarpelli C."/>
            <person name="Gaillardin C."/>
            <person name="Weissenbach J."/>
            <person name="Wincker P."/>
            <person name="Souciet J.L."/>
        </authorList>
    </citation>
    <scope>NUCLEOTIDE SEQUENCE [LARGE SCALE GENOMIC DNA]</scope>
    <source>
        <strain evidence="9">ATCC 36239 / CBS 767 / BCRC 21394 / JCM 1990 / NBRC 0083 / IGC 2968</strain>
    </source>
</reference>
<keyword evidence="2" id="KW-0805">Transcription regulation</keyword>
<feature type="compositionally biased region" description="Low complexity" evidence="6">
    <location>
        <begin position="813"/>
        <end position="827"/>
    </location>
</feature>
<evidence type="ECO:0000256" key="5">
    <source>
        <dbReference type="ARBA" id="ARBA00023242"/>
    </source>
</evidence>
<dbReference type="CDD" id="cd00067">
    <property type="entry name" value="GAL4"/>
    <property type="match status" value="1"/>
</dbReference>
<dbReference type="GO" id="GO:0045944">
    <property type="term" value="P:positive regulation of transcription by RNA polymerase II"/>
    <property type="evidence" value="ECO:0007669"/>
    <property type="project" value="TreeGrafter"/>
</dbReference>
<dbReference type="GeneID" id="2902105"/>
<dbReference type="HOGENOM" id="CLU_005934_0_0_1"/>
<dbReference type="Pfam" id="PF00172">
    <property type="entry name" value="Zn_clus"/>
    <property type="match status" value="1"/>
</dbReference>
<dbReference type="EMBL" id="CR382137">
    <property type="protein sequence ID" value="CAG88614.2"/>
    <property type="molecule type" value="Genomic_DNA"/>
</dbReference>
<evidence type="ECO:0000256" key="6">
    <source>
        <dbReference type="SAM" id="MobiDB-lite"/>
    </source>
</evidence>
<dbReference type="SMART" id="SM00906">
    <property type="entry name" value="Fungal_trans"/>
    <property type="match status" value="1"/>
</dbReference>
<dbReference type="GO" id="GO:0005634">
    <property type="term" value="C:nucleus"/>
    <property type="evidence" value="ECO:0007669"/>
    <property type="project" value="TreeGrafter"/>
</dbReference>
<dbReference type="Proteomes" id="UP000000599">
    <property type="component" value="Chromosome E"/>
</dbReference>
<dbReference type="OMA" id="XSINNIS"/>
<dbReference type="InParanoid" id="Q6BN91"/>
<feature type="compositionally biased region" description="Polar residues" evidence="6">
    <location>
        <begin position="801"/>
        <end position="812"/>
    </location>
</feature>
<evidence type="ECO:0000313" key="9">
    <source>
        <dbReference type="Proteomes" id="UP000000599"/>
    </source>
</evidence>
<keyword evidence="5" id="KW-0539">Nucleus</keyword>
<proteinExistence type="predicted"/>
<name>Q6BN91_DEBHA</name>
<feature type="region of interest" description="Disordered" evidence="6">
    <location>
        <begin position="177"/>
        <end position="197"/>
    </location>
</feature>
<dbReference type="GO" id="GO:0008270">
    <property type="term" value="F:zinc ion binding"/>
    <property type="evidence" value="ECO:0007669"/>
    <property type="project" value="InterPro"/>
</dbReference>
<dbReference type="PROSITE" id="PS50048">
    <property type="entry name" value="ZN2_CY6_FUNGAL_2"/>
    <property type="match status" value="1"/>
</dbReference>
<evidence type="ECO:0000313" key="8">
    <source>
        <dbReference type="EMBL" id="CAG88614.2"/>
    </source>
</evidence>
<evidence type="ECO:0000256" key="2">
    <source>
        <dbReference type="ARBA" id="ARBA00023015"/>
    </source>
</evidence>
<dbReference type="Pfam" id="PF04082">
    <property type="entry name" value="Fungal_trans"/>
    <property type="match status" value="1"/>
</dbReference>
<protein>
    <submittedName>
        <fullName evidence="8">DEHA2E23672p</fullName>
    </submittedName>
</protein>
<dbReference type="InterPro" id="IPR036864">
    <property type="entry name" value="Zn2-C6_fun-type_DNA-bd_sf"/>
</dbReference>
<dbReference type="GO" id="GO:0000981">
    <property type="term" value="F:DNA-binding transcription factor activity, RNA polymerase II-specific"/>
    <property type="evidence" value="ECO:0007669"/>
    <property type="project" value="InterPro"/>
</dbReference>
<feature type="compositionally biased region" description="Polar residues" evidence="6">
    <location>
        <begin position="177"/>
        <end position="191"/>
    </location>
</feature>
<dbReference type="CDD" id="cd12148">
    <property type="entry name" value="fungal_TF_MHR"/>
    <property type="match status" value="1"/>
</dbReference>
<dbReference type="SMART" id="SM00066">
    <property type="entry name" value="GAL4"/>
    <property type="match status" value="1"/>
</dbReference>
<dbReference type="GO" id="GO:0006351">
    <property type="term" value="P:DNA-templated transcription"/>
    <property type="evidence" value="ECO:0007669"/>
    <property type="project" value="InterPro"/>
</dbReference>
<feature type="region of interest" description="Disordered" evidence="6">
    <location>
        <begin position="83"/>
        <end position="103"/>
    </location>
</feature>
<evidence type="ECO:0000256" key="4">
    <source>
        <dbReference type="ARBA" id="ARBA00023163"/>
    </source>
</evidence>
<dbReference type="SUPFAM" id="SSF57701">
    <property type="entry name" value="Zn2/Cys6 DNA-binding domain"/>
    <property type="match status" value="1"/>
</dbReference>
<dbReference type="FunCoup" id="Q6BN91">
    <property type="interactions" value="558"/>
</dbReference>
<keyword evidence="9" id="KW-1185">Reference proteome</keyword>
<accession>Q6BN91</accession>
<gene>
    <name evidence="8" type="ordered locus">DEHA2E23672g</name>
</gene>
<dbReference type="AlphaFoldDB" id="Q6BN91"/>
<feature type="region of interest" description="Disordered" evidence="6">
    <location>
        <begin position="787"/>
        <end position="831"/>
    </location>
</feature>
<dbReference type="RefSeq" id="XP_460329.2">
    <property type="nucleotide sequence ID" value="XM_460329.1"/>
</dbReference>
<dbReference type="Gene3D" id="4.10.240.10">
    <property type="entry name" value="Zn(2)-C6 fungal-type DNA-binding domain"/>
    <property type="match status" value="1"/>
</dbReference>
<evidence type="ECO:0000256" key="3">
    <source>
        <dbReference type="ARBA" id="ARBA00023125"/>
    </source>
</evidence>
<evidence type="ECO:0000259" key="7">
    <source>
        <dbReference type="PROSITE" id="PS50048"/>
    </source>
</evidence>
<dbReference type="eggNOG" id="ENOG502QRPQ">
    <property type="taxonomic scope" value="Eukaryota"/>
</dbReference>
<dbReference type="PROSITE" id="PS00463">
    <property type="entry name" value="ZN2_CY6_FUNGAL_1"/>
    <property type="match status" value="1"/>
</dbReference>
<evidence type="ECO:0000256" key="1">
    <source>
        <dbReference type="ARBA" id="ARBA00022723"/>
    </source>
</evidence>
<dbReference type="InterPro" id="IPR050675">
    <property type="entry name" value="OAF3"/>
</dbReference>
<feature type="domain" description="Zn(2)-C6 fungal-type" evidence="7">
    <location>
        <begin position="12"/>
        <end position="42"/>
    </location>
</feature>
<dbReference type="OrthoDB" id="5069333at2759"/>
<dbReference type="GO" id="GO:0000978">
    <property type="term" value="F:RNA polymerase II cis-regulatory region sequence-specific DNA binding"/>
    <property type="evidence" value="ECO:0007669"/>
    <property type="project" value="TreeGrafter"/>
</dbReference>